<keyword evidence="2" id="KW-1133">Transmembrane helix</keyword>
<feature type="region of interest" description="Disordered" evidence="1">
    <location>
        <begin position="145"/>
        <end position="181"/>
    </location>
</feature>
<keyword evidence="2" id="KW-0472">Membrane</keyword>
<gene>
    <name evidence="3" type="ORF">GGD89_003080</name>
</gene>
<feature type="compositionally biased region" description="Acidic residues" evidence="1">
    <location>
        <begin position="169"/>
        <end position="179"/>
    </location>
</feature>
<evidence type="ECO:0008006" key="5">
    <source>
        <dbReference type="Google" id="ProtNLM"/>
    </source>
</evidence>
<dbReference type="CDD" id="cd05018">
    <property type="entry name" value="CoxG"/>
    <property type="match status" value="1"/>
</dbReference>
<protein>
    <recommendedName>
        <fullName evidence="5">Carbon monoxide dehydrogenase subunit G</fullName>
    </recommendedName>
</protein>
<dbReference type="PANTHER" id="PTHR38588">
    <property type="entry name" value="BLL0334 PROTEIN"/>
    <property type="match status" value="1"/>
</dbReference>
<evidence type="ECO:0000256" key="2">
    <source>
        <dbReference type="SAM" id="Phobius"/>
    </source>
</evidence>
<evidence type="ECO:0000313" key="4">
    <source>
        <dbReference type="Proteomes" id="UP000554286"/>
    </source>
</evidence>
<dbReference type="Pfam" id="PF06240">
    <property type="entry name" value="COXG"/>
    <property type="match status" value="1"/>
</dbReference>
<dbReference type="SUPFAM" id="SSF55961">
    <property type="entry name" value="Bet v1-like"/>
    <property type="match status" value="1"/>
</dbReference>
<sequence length="219" mass="23152">MDFSGNYRVPAPRETVWDALNDPGILKDCIDGCESFEKVSDTEFQARVKAKVGPVSARFSTTVTLSEMDPPNSYLITGQGQGGAAGFVKGGARVTLAEDGADTTLLTYESQATVGGKLASVGGRLIKGVAEKTADDFFRRFTERVTGADQPEDEDVDEDVDIAVPDGDPREDPDDEDDGPGVFEKLATIDLSVKDKLVLAGLALLTAAMVAGMAVAIMQ</sequence>
<dbReference type="EMBL" id="JACIGK010000026">
    <property type="protein sequence ID" value="MBB4267436.1"/>
    <property type="molecule type" value="Genomic_DNA"/>
</dbReference>
<evidence type="ECO:0000313" key="3">
    <source>
        <dbReference type="EMBL" id="MBB4267436.1"/>
    </source>
</evidence>
<dbReference type="InterPro" id="IPR010419">
    <property type="entry name" value="CO_DH_gsu"/>
</dbReference>
<dbReference type="Gene3D" id="3.30.530.20">
    <property type="match status" value="1"/>
</dbReference>
<evidence type="ECO:0000256" key="1">
    <source>
        <dbReference type="SAM" id="MobiDB-lite"/>
    </source>
</evidence>
<comment type="caution">
    <text evidence="3">The sequence shown here is derived from an EMBL/GenBank/DDBJ whole genome shotgun (WGS) entry which is preliminary data.</text>
</comment>
<feature type="compositionally biased region" description="Acidic residues" evidence="1">
    <location>
        <begin position="150"/>
        <end position="161"/>
    </location>
</feature>
<keyword evidence="4" id="KW-1185">Reference proteome</keyword>
<dbReference type="RefSeq" id="WP_184046816.1">
    <property type="nucleotide sequence ID" value="NZ_JACIGK010000026.1"/>
</dbReference>
<name>A0A7W6RGA7_9PROT</name>
<accession>A0A7W6RGA7</accession>
<reference evidence="3 4" key="1">
    <citation type="submission" date="2020-08" db="EMBL/GenBank/DDBJ databases">
        <title>Genome sequencing of Purple Non-Sulfur Bacteria from various extreme environments.</title>
        <authorList>
            <person name="Mayer M."/>
        </authorList>
    </citation>
    <scope>NUCLEOTIDE SEQUENCE [LARGE SCALE GENOMIC DNA]</scope>
    <source>
        <strain evidence="3 4">JA131</strain>
    </source>
</reference>
<feature type="transmembrane region" description="Helical" evidence="2">
    <location>
        <begin position="197"/>
        <end position="218"/>
    </location>
</feature>
<proteinExistence type="predicted"/>
<dbReference type="InterPro" id="IPR023393">
    <property type="entry name" value="START-like_dom_sf"/>
</dbReference>
<dbReference type="PANTHER" id="PTHR38588:SF1">
    <property type="entry name" value="BLL0334 PROTEIN"/>
    <property type="match status" value="1"/>
</dbReference>
<organism evidence="3 4">
    <name type="scientific">Roseospira visakhapatnamensis</name>
    <dbReference type="NCBI Taxonomy" id="390880"/>
    <lineage>
        <taxon>Bacteria</taxon>
        <taxon>Pseudomonadati</taxon>
        <taxon>Pseudomonadota</taxon>
        <taxon>Alphaproteobacteria</taxon>
        <taxon>Rhodospirillales</taxon>
        <taxon>Rhodospirillaceae</taxon>
        <taxon>Roseospira</taxon>
    </lineage>
</organism>
<keyword evidence="2" id="KW-0812">Transmembrane</keyword>
<dbReference type="Proteomes" id="UP000554286">
    <property type="component" value="Unassembled WGS sequence"/>
</dbReference>
<dbReference type="AlphaFoldDB" id="A0A7W6RGA7"/>